<sequence>MSINTVLNDLKYLCPVLRLKVIYMQEQIKLLSLPMAVFETGRTRERQEYIMKQRFTRTLQSKHLFSIADNILSLAVDFVYYDDKGWSWDYEKHKHEYETLGMIGKKEGLVWGGNWDTFKDYPHLQLTQADIDIYNKYFKEG</sequence>
<dbReference type="Pfam" id="PF13539">
    <property type="entry name" value="Peptidase_M15_4"/>
    <property type="match status" value="1"/>
</dbReference>
<dbReference type="EMBL" id="MT143659">
    <property type="protein sequence ID" value="QJA99627.1"/>
    <property type="molecule type" value="Genomic_DNA"/>
</dbReference>
<name>A0A6M3LWG4_9ZZZZ</name>
<proteinExistence type="predicted"/>
<dbReference type="AlphaFoldDB" id="A0A6M3LWG4"/>
<gene>
    <name evidence="2" type="ORF">MM171A00957_0014</name>
</gene>
<dbReference type="InterPro" id="IPR039561">
    <property type="entry name" value="Peptidase_M15C"/>
</dbReference>
<evidence type="ECO:0000259" key="1">
    <source>
        <dbReference type="Pfam" id="PF13539"/>
    </source>
</evidence>
<feature type="domain" description="Peptidase M15C" evidence="1">
    <location>
        <begin position="60"/>
        <end position="125"/>
    </location>
</feature>
<organism evidence="2">
    <name type="scientific">viral metagenome</name>
    <dbReference type="NCBI Taxonomy" id="1070528"/>
    <lineage>
        <taxon>unclassified sequences</taxon>
        <taxon>metagenomes</taxon>
        <taxon>organismal metagenomes</taxon>
    </lineage>
</organism>
<dbReference type="GO" id="GO:0008233">
    <property type="term" value="F:peptidase activity"/>
    <property type="evidence" value="ECO:0007669"/>
    <property type="project" value="InterPro"/>
</dbReference>
<evidence type="ECO:0000313" key="2">
    <source>
        <dbReference type="EMBL" id="QJA99627.1"/>
    </source>
</evidence>
<reference evidence="2" key="1">
    <citation type="submission" date="2020-03" db="EMBL/GenBank/DDBJ databases">
        <title>The deep terrestrial virosphere.</title>
        <authorList>
            <person name="Holmfeldt K."/>
            <person name="Nilsson E."/>
            <person name="Simone D."/>
            <person name="Lopez-Fernandez M."/>
            <person name="Wu X."/>
            <person name="de Brujin I."/>
            <person name="Lundin D."/>
            <person name="Andersson A."/>
            <person name="Bertilsson S."/>
            <person name="Dopson M."/>
        </authorList>
    </citation>
    <scope>NUCLEOTIDE SEQUENCE</scope>
    <source>
        <strain evidence="2">MM171A00957</strain>
    </source>
</reference>
<dbReference type="Gene3D" id="3.30.1380.10">
    <property type="match status" value="1"/>
</dbReference>
<dbReference type="InterPro" id="IPR009045">
    <property type="entry name" value="Zn_M74/Hedgehog-like"/>
</dbReference>
<protein>
    <submittedName>
        <fullName evidence="2">Putative peptidase</fullName>
    </submittedName>
</protein>
<dbReference type="SUPFAM" id="SSF55166">
    <property type="entry name" value="Hedgehog/DD-peptidase"/>
    <property type="match status" value="1"/>
</dbReference>
<dbReference type="CDD" id="cd14845">
    <property type="entry name" value="L-Ala-D-Glu_peptidase_like"/>
    <property type="match status" value="1"/>
</dbReference>
<accession>A0A6M3LWG4</accession>